<feature type="transmembrane region" description="Helical" evidence="2">
    <location>
        <begin position="225"/>
        <end position="248"/>
    </location>
</feature>
<feature type="transmembrane region" description="Helical" evidence="2">
    <location>
        <begin position="144"/>
        <end position="164"/>
    </location>
</feature>
<name>A0A1T3CGQ6_9HYPO</name>
<evidence type="ECO:0000313" key="4">
    <source>
        <dbReference type="Proteomes" id="UP000191004"/>
    </source>
</evidence>
<feature type="region of interest" description="Disordered" evidence="1">
    <location>
        <begin position="400"/>
        <end position="422"/>
    </location>
</feature>
<keyword evidence="2" id="KW-1133">Transmembrane helix</keyword>
<organism evidence="3 4">
    <name type="scientific">Trichoderma guizhouense</name>
    <dbReference type="NCBI Taxonomy" id="1491466"/>
    <lineage>
        <taxon>Eukaryota</taxon>
        <taxon>Fungi</taxon>
        <taxon>Dikarya</taxon>
        <taxon>Ascomycota</taxon>
        <taxon>Pezizomycotina</taxon>
        <taxon>Sordariomycetes</taxon>
        <taxon>Hypocreomycetidae</taxon>
        <taxon>Hypocreales</taxon>
        <taxon>Hypocreaceae</taxon>
        <taxon>Trichoderma</taxon>
    </lineage>
</organism>
<feature type="compositionally biased region" description="Polar residues" evidence="1">
    <location>
        <begin position="378"/>
        <end position="388"/>
    </location>
</feature>
<evidence type="ECO:0000313" key="3">
    <source>
        <dbReference type="EMBL" id="OPB40283.1"/>
    </source>
</evidence>
<dbReference type="OrthoDB" id="3021074at2759"/>
<keyword evidence="2" id="KW-0472">Membrane</keyword>
<feature type="transmembrane region" description="Helical" evidence="2">
    <location>
        <begin position="326"/>
        <end position="347"/>
    </location>
</feature>
<feature type="transmembrane region" description="Helical" evidence="2">
    <location>
        <begin position="112"/>
        <end position="132"/>
    </location>
</feature>
<proteinExistence type="predicted"/>
<protein>
    <submittedName>
        <fullName evidence="3">Uncharacterized protein</fullName>
    </submittedName>
</protein>
<dbReference type="AlphaFoldDB" id="A0A1T3CGQ6"/>
<keyword evidence="4" id="KW-1185">Reference proteome</keyword>
<dbReference type="EMBL" id="LVVK01000017">
    <property type="protein sequence ID" value="OPB40283.1"/>
    <property type="molecule type" value="Genomic_DNA"/>
</dbReference>
<accession>A0A1T3CGQ6</accession>
<dbReference type="Proteomes" id="UP000191004">
    <property type="component" value="Unassembled WGS sequence"/>
</dbReference>
<evidence type="ECO:0000256" key="1">
    <source>
        <dbReference type="SAM" id="MobiDB-lite"/>
    </source>
</evidence>
<sequence>MPPPSWGILLSDAVVSQSGGLPASVASADTATNSVDGSLKVICAWPISGSYGAGSRVLFYVLVATAVFARKLDWIKSAALSTALPLSASAAVHGIVLAALHRDNAVDMDVYGAFQMCAIGTLVVPLMIKLSRSHEYSTYIGRRIMFMWAGLVLTGLVCLAVEFFRAQTFPCHENGQGSPISSNPKNFPYGENTTCELVCSENDGPSSPIRIGSANNIYVIPAPGMLTFGAATLVAAGCCIHTVIWMVVMTERFNIRAKTYKINKPILNTNGAAKDTTNDVNLMIHLFLSAATVPLSGCAAVAIIIVGEINLFSNPVNYQAEPLAAIGQWSTLVGTGLAAFGSLYILLARDRDVDSLENQPNANHDGTSSHHCCEHGNSPGSSATNTFSRYRDNASQTSIQMGATSGGRDLPPLLESNGSSDNGIELESAAVMVKTSAVSTTEASSLPS</sequence>
<feature type="transmembrane region" description="Helical" evidence="2">
    <location>
        <begin position="78"/>
        <end position="100"/>
    </location>
</feature>
<comment type="caution">
    <text evidence="3">The sequence shown here is derived from an EMBL/GenBank/DDBJ whole genome shotgun (WGS) entry which is preliminary data.</text>
</comment>
<gene>
    <name evidence="3" type="ORF">A0O28_0003620</name>
</gene>
<feature type="transmembrane region" description="Helical" evidence="2">
    <location>
        <begin position="284"/>
        <end position="306"/>
    </location>
</feature>
<evidence type="ECO:0000256" key="2">
    <source>
        <dbReference type="SAM" id="Phobius"/>
    </source>
</evidence>
<keyword evidence="2" id="KW-0812">Transmembrane</keyword>
<reference evidence="3 4" key="1">
    <citation type="submission" date="2016-04" db="EMBL/GenBank/DDBJ databases">
        <title>Multiple horizontal gene transfer events from other fungi enriched the ability of the initially mycotrophic fungus Trichoderma (Ascomycota) to feed on dead plant biomass.</title>
        <authorList>
            <person name="Atanasova L."/>
            <person name="Chenthamara K."/>
            <person name="Zhang J."/>
            <person name="Grujic M."/>
            <person name="Henrissat B."/>
            <person name="Kuo A."/>
            <person name="Aertz A."/>
            <person name="Salamov A."/>
            <person name="Lipzen A."/>
            <person name="Labutti K."/>
            <person name="Barry K."/>
            <person name="Miao Y."/>
            <person name="Rahimi M.J."/>
            <person name="Shen Q."/>
            <person name="Grigoriev I.V."/>
            <person name="Kubicek C.P."/>
            <person name="Druzhinina I.S."/>
        </authorList>
    </citation>
    <scope>NUCLEOTIDE SEQUENCE [LARGE SCALE GENOMIC DNA]</scope>
    <source>
        <strain evidence="3 4">NJAU 4742</strain>
    </source>
</reference>
<feature type="transmembrane region" description="Helical" evidence="2">
    <location>
        <begin position="51"/>
        <end position="69"/>
    </location>
</feature>
<feature type="region of interest" description="Disordered" evidence="1">
    <location>
        <begin position="357"/>
        <end position="388"/>
    </location>
</feature>
<feature type="compositionally biased region" description="Polar residues" evidence="1">
    <location>
        <begin position="357"/>
        <end position="366"/>
    </location>
</feature>